<organism evidence="1 3">
    <name type="scientific">Janibacter indicus</name>
    <dbReference type="NCBI Taxonomy" id="857417"/>
    <lineage>
        <taxon>Bacteria</taxon>
        <taxon>Bacillati</taxon>
        <taxon>Actinomycetota</taxon>
        <taxon>Actinomycetes</taxon>
        <taxon>Micrococcales</taxon>
        <taxon>Intrasporangiaceae</taxon>
        <taxon>Janibacter</taxon>
    </lineage>
</organism>
<proteinExistence type="predicted"/>
<dbReference type="RefSeq" id="WP_072624478.1">
    <property type="nucleotide sequence ID" value="NZ_CP013290.1"/>
</dbReference>
<evidence type="ECO:0000313" key="2">
    <source>
        <dbReference type="EMBL" id="QOK24151.1"/>
    </source>
</evidence>
<reference evidence="2 4" key="2">
    <citation type="submission" date="2020-10" db="EMBL/GenBank/DDBJ databases">
        <title>Janibacter indicus TT2 genome sequence.</title>
        <authorList>
            <person name="Lee K."/>
            <person name="Ganzorig M."/>
        </authorList>
    </citation>
    <scope>NUCLEOTIDE SEQUENCE [LARGE SCALE GENOMIC DNA]</scope>
    <source>
        <strain evidence="2 4">TT2</strain>
    </source>
</reference>
<keyword evidence="3" id="KW-1185">Reference proteome</keyword>
<dbReference type="EMBL" id="CP062789">
    <property type="protein sequence ID" value="QOK24151.1"/>
    <property type="molecule type" value="Genomic_DNA"/>
</dbReference>
<evidence type="ECO:0000313" key="4">
    <source>
        <dbReference type="Proteomes" id="UP000593998"/>
    </source>
</evidence>
<dbReference type="KEGG" id="jte:ASJ30_07000"/>
<name>A0A1L3MG13_9MICO</name>
<protein>
    <submittedName>
        <fullName evidence="1">Uncharacterized protein</fullName>
    </submittedName>
</protein>
<gene>
    <name evidence="1" type="ORF">ASJ30_07000</name>
    <name evidence="2" type="ORF">IGS73_07245</name>
</gene>
<dbReference type="EMBL" id="CP013290">
    <property type="protein sequence ID" value="APH01327.1"/>
    <property type="molecule type" value="Genomic_DNA"/>
</dbReference>
<reference evidence="1 3" key="1">
    <citation type="submission" date="2015-11" db="EMBL/GenBank/DDBJ databases">
        <authorList>
            <person name="Zhang Y."/>
            <person name="Guo Z."/>
        </authorList>
    </citation>
    <scope>NUCLEOTIDE SEQUENCE [LARGE SCALE GENOMIC DNA]</scope>
    <source>
        <strain evidence="1 3">YFY001</strain>
    </source>
</reference>
<dbReference type="Proteomes" id="UP000182938">
    <property type="component" value="Chromosome"/>
</dbReference>
<evidence type="ECO:0000313" key="3">
    <source>
        <dbReference type="Proteomes" id="UP000182938"/>
    </source>
</evidence>
<sequence length="92" mass="9454">MGITKDNHNVTVEGRPVRVVGTTGLVKATWELFEGDELLASTTMVSGSEDLVGTLSTGTEVTAAITQSLVGPTRVVVSAAGETVAEFDGFVA</sequence>
<accession>A0A1L3MG13</accession>
<dbReference type="AlphaFoldDB" id="A0A1L3MG13"/>
<dbReference type="Proteomes" id="UP000593998">
    <property type="component" value="Chromosome"/>
</dbReference>
<evidence type="ECO:0000313" key="1">
    <source>
        <dbReference type="EMBL" id="APH01327.1"/>
    </source>
</evidence>